<name>A0A8S8ZRN5_SORMA</name>
<protein>
    <recommendedName>
        <fullName evidence="5">Kinetochore protein fta7</fullName>
    </recommendedName>
</protein>
<dbReference type="EMBL" id="NMPR01000089">
    <property type="protein sequence ID" value="KAA8630975.1"/>
    <property type="molecule type" value="Genomic_DNA"/>
</dbReference>
<feature type="compositionally biased region" description="Basic and acidic residues" evidence="2">
    <location>
        <begin position="157"/>
        <end position="189"/>
    </location>
</feature>
<dbReference type="InterPro" id="IPR017956">
    <property type="entry name" value="AT_hook_DNA-bd_motif"/>
</dbReference>
<comment type="caution">
    <text evidence="3">The sequence shown here is derived from an EMBL/GenBank/DDBJ whole genome shotgun (WGS) entry which is preliminary data.</text>
</comment>
<evidence type="ECO:0000313" key="4">
    <source>
        <dbReference type="Proteomes" id="UP000433876"/>
    </source>
</evidence>
<dbReference type="PRINTS" id="PR00929">
    <property type="entry name" value="ATHOOK"/>
</dbReference>
<dbReference type="VEuPathDB" id="FungiDB:SMAC_06781"/>
<keyword evidence="1" id="KW-0175">Coiled coil</keyword>
<evidence type="ECO:0000256" key="1">
    <source>
        <dbReference type="SAM" id="Coils"/>
    </source>
</evidence>
<dbReference type="Pfam" id="PF13094">
    <property type="entry name" value="CENP-Q"/>
    <property type="match status" value="1"/>
</dbReference>
<feature type="compositionally biased region" description="Low complexity" evidence="2">
    <location>
        <begin position="222"/>
        <end position="233"/>
    </location>
</feature>
<dbReference type="OMA" id="VGSHMES"/>
<reference evidence="3 4" key="1">
    <citation type="submission" date="2017-07" db="EMBL/GenBank/DDBJ databases">
        <title>Genome sequence of the Sordaria macrospora wild type strain R19027.</title>
        <authorList>
            <person name="Nowrousian M."/>
            <person name="Teichert I."/>
            <person name="Kueck U."/>
        </authorList>
    </citation>
    <scope>NUCLEOTIDE SEQUENCE [LARGE SCALE GENOMIC DNA]</scope>
    <source>
        <strain evidence="3 4">R19027</strain>
        <tissue evidence="3">Mycelium</tissue>
    </source>
</reference>
<evidence type="ECO:0000256" key="2">
    <source>
        <dbReference type="SAM" id="MobiDB-lite"/>
    </source>
</evidence>
<gene>
    <name evidence="3" type="ORF">SMACR_06781</name>
</gene>
<evidence type="ECO:0008006" key="5">
    <source>
        <dbReference type="Google" id="ProtNLM"/>
    </source>
</evidence>
<feature type="region of interest" description="Disordered" evidence="2">
    <location>
        <begin position="447"/>
        <end position="477"/>
    </location>
</feature>
<feature type="compositionally biased region" description="Polar residues" evidence="2">
    <location>
        <begin position="379"/>
        <end position="390"/>
    </location>
</feature>
<feature type="region of interest" description="Disordered" evidence="2">
    <location>
        <begin position="534"/>
        <end position="568"/>
    </location>
</feature>
<feature type="compositionally biased region" description="Basic and acidic residues" evidence="2">
    <location>
        <begin position="254"/>
        <end position="268"/>
    </location>
</feature>
<feature type="region of interest" description="Disordered" evidence="2">
    <location>
        <begin position="1"/>
        <end position="391"/>
    </location>
</feature>
<feature type="compositionally biased region" description="Basic and acidic residues" evidence="2">
    <location>
        <begin position="21"/>
        <end position="31"/>
    </location>
</feature>
<organism evidence="3 4">
    <name type="scientific">Sordaria macrospora</name>
    <dbReference type="NCBI Taxonomy" id="5147"/>
    <lineage>
        <taxon>Eukaryota</taxon>
        <taxon>Fungi</taxon>
        <taxon>Dikarya</taxon>
        <taxon>Ascomycota</taxon>
        <taxon>Pezizomycotina</taxon>
        <taxon>Sordariomycetes</taxon>
        <taxon>Sordariomycetidae</taxon>
        <taxon>Sordariales</taxon>
        <taxon>Sordariaceae</taxon>
        <taxon>Sordaria</taxon>
    </lineage>
</organism>
<feature type="coiled-coil region" evidence="1">
    <location>
        <begin position="505"/>
        <end position="532"/>
    </location>
</feature>
<dbReference type="InterPro" id="IPR025212">
    <property type="entry name" value="CAD_CENP-Q"/>
</dbReference>
<feature type="compositionally biased region" description="Low complexity" evidence="2">
    <location>
        <begin position="194"/>
        <end position="206"/>
    </location>
</feature>
<feature type="compositionally biased region" description="Basic and acidic residues" evidence="2">
    <location>
        <begin position="539"/>
        <end position="549"/>
    </location>
</feature>
<dbReference type="AlphaFoldDB" id="A0A8S8ZRN5"/>
<accession>A0A8S8ZRN5</accession>
<dbReference type="SMART" id="SM00384">
    <property type="entry name" value="AT_hook"/>
    <property type="match status" value="4"/>
</dbReference>
<dbReference type="Proteomes" id="UP000433876">
    <property type="component" value="Unassembled WGS sequence"/>
</dbReference>
<evidence type="ECO:0000313" key="3">
    <source>
        <dbReference type="EMBL" id="KAA8630975.1"/>
    </source>
</evidence>
<proteinExistence type="predicted"/>
<feature type="compositionally biased region" description="Polar residues" evidence="2">
    <location>
        <begin position="234"/>
        <end position="246"/>
    </location>
</feature>
<sequence>MAPEISNQKRKRGRPPNASKTAEDASGRAEETTTTTRRPKPAEKMTQSEEAAGAPDQGAKKRGRPKKTLDIEPLEEEATPAVVEKQSKRGPKVAREEPVAEEPPNPRKRVRPPKERTEDASTDAPTEETRPRKRRRPSPAAEEPVEDGDHKKPRGRPSKDTVKATEKDLRRRKEVATVEEEPAQKEDVRRTKRSTNSSQQSSQTTQRGKENRGDPSEDQENSRSSLREVSVSRGQNRTSPPRNEQTTKGRKGKKVAEAEGADLKEEAPKQQPRKGQAVPETEDAERHEAAQKKKRGPAHRPPNATITEKAVPAAAAKKQRAEKRPTKDSEANTTGPAEKPRRRKNAEPDDDEEPPAQQQPKEPKEKPPPVPNYRHLTSRTRQIPRSTIASKWSPLDAPSIAAVDSIIADASRPILFRLRETRSDSSRHAHAQDILTTFASRLHRKLEKGMPFPPPSLPSASKEQPRDVNGEHAAGPGHEAEFDFEKTVNAIQALERTLDPLLHSVALLKREKEKEEQELERAYRRLRTLETNARTQSRGWRERGKRDHVLAPGTRPTGPGVAREREEEGEIELVKKPAEEGKTGGSVFKGIEGDEELVKLAQQLGSHMESMRGNLEQIEGVVPAIEKTKGALQGVLQKYLDEKQHEQVVFG</sequence>
<dbReference type="GO" id="GO:0003677">
    <property type="term" value="F:DNA binding"/>
    <property type="evidence" value="ECO:0007669"/>
    <property type="project" value="InterPro"/>
</dbReference>